<feature type="binding site" evidence="8">
    <location>
        <position position="340"/>
    </location>
    <ligand>
        <name>substrate</name>
    </ligand>
</feature>
<dbReference type="EMBL" id="BFEA01000401">
    <property type="protein sequence ID" value="GBG82262.1"/>
    <property type="molecule type" value="Genomic_DNA"/>
</dbReference>
<keyword evidence="4 9" id="KW-0479">Metal-binding</keyword>
<dbReference type="PROSITE" id="PS50873">
    <property type="entry name" value="PEROXIDASE_4"/>
    <property type="match status" value="1"/>
</dbReference>
<feature type="active site" description="Proton acceptor" evidence="7">
    <location>
        <position position="233"/>
    </location>
</feature>
<gene>
    <name evidence="14" type="primary">Prx10</name>
    <name evidence="14" type="ORF">CBR_g34546</name>
</gene>
<protein>
    <submittedName>
        <fullName evidence="14">Class III Peroxidase</fullName>
    </submittedName>
</protein>
<dbReference type="InterPro" id="IPR019794">
    <property type="entry name" value="Peroxidases_AS"/>
</dbReference>
<evidence type="ECO:0000259" key="13">
    <source>
        <dbReference type="PROSITE" id="PS50873"/>
    </source>
</evidence>
<keyword evidence="15" id="KW-1185">Reference proteome</keyword>
<dbReference type="Pfam" id="PF00141">
    <property type="entry name" value="peroxidase"/>
    <property type="match status" value="1"/>
</dbReference>
<keyword evidence="9" id="KW-0106">Calcium</keyword>
<feature type="binding site" evidence="9">
    <location>
        <position position="428"/>
    </location>
    <ligand>
        <name>Ca(2+)</name>
        <dbReference type="ChEBI" id="CHEBI:29108"/>
        <label>2</label>
    </ligand>
</feature>
<feature type="binding site" evidence="9">
    <location>
        <position position="234"/>
    </location>
    <ligand>
        <name>Ca(2+)</name>
        <dbReference type="ChEBI" id="CHEBI:29108"/>
        <label>1</label>
    </ligand>
</feature>
<dbReference type="OrthoDB" id="2113341at2759"/>
<feature type="binding site" evidence="9">
    <location>
        <position position="423"/>
    </location>
    <ligand>
        <name>Ca(2+)</name>
        <dbReference type="ChEBI" id="CHEBI:29108"/>
        <label>2</label>
    </ligand>
</feature>
<dbReference type="InterPro" id="IPR010255">
    <property type="entry name" value="Haem_peroxidase_sf"/>
</dbReference>
<dbReference type="Gene3D" id="1.10.420.10">
    <property type="entry name" value="Peroxidase, domain 2"/>
    <property type="match status" value="1"/>
</dbReference>
<evidence type="ECO:0000256" key="2">
    <source>
        <dbReference type="ARBA" id="ARBA00022559"/>
    </source>
</evidence>
<dbReference type="GO" id="GO:0140825">
    <property type="term" value="F:lactoperoxidase activity"/>
    <property type="evidence" value="ECO:0007669"/>
    <property type="project" value="UniProtKB-EC"/>
</dbReference>
<feature type="disulfide bond" evidence="11">
    <location>
        <begin position="235"/>
        <end position="248"/>
    </location>
</feature>
<organism evidence="14 15">
    <name type="scientific">Chara braunii</name>
    <name type="common">Braun's stonewort</name>
    <dbReference type="NCBI Taxonomy" id="69332"/>
    <lineage>
        <taxon>Eukaryota</taxon>
        <taxon>Viridiplantae</taxon>
        <taxon>Streptophyta</taxon>
        <taxon>Charophyceae</taxon>
        <taxon>Charales</taxon>
        <taxon>Characeae</taxon>
        <taxon>Chara</taxon>
    </lineage>
</organism>
<feature type="site" description="Transition state stabilizer" evidence="10">
    <location>
        <position position="229"/>
    </location>
</feature>
<evidence type="ECO:0000256" key="10">
    <source>
        <dbReference type="PIRSR" id="PIRSR600823-4"/>
    </source>
</evidence>
<dbReference type="AlphaFoldDB" id="A0A388LJ61"/>
<keyword evidence="6 9" id="KW-0408">Iron</keyword>
<evidence type="ECO:0000256" key="1">
    <source>
        <dbReference type="ARBA" id="ARBA00000189"/>
    </source>
</evidence>
<comment type="caution">
    <text evidence="14">The sequence shown here is derived from an EMBL/GenBank/DDBJ whole genome shotgun (WGS) entry which is preliminary data.</text>
</comment>
<dbReference type="SUPFAM" id="SSF48113">
    <property type="entry name" value="Heme-dependent peroxidases"/>
    <property type="match status" value="1"/>
</dbReference>
<evidence type="ECO:0000256" key="11">
    <source>
        <dbReference type="PIRSR" id="PIRSR600823-5"/>
    </source>
</evidence>
<feature type="binding site" evidence="9">
    <location>
        <position position="249"/>
    </location>
    <ligand>
        <name>Ca(2+)</name>
        <dbReference type="ChEBI" id="CHEBI:29108"/>
        <label>1</label>
    </ligand>
</feature>
<evidence type="ECO:0000256" key="5">
    <source>
        <dbReference type="ARBA" id="ARBA00023002"/>
    </source>
</evidence>
<keyword evidence="11" id="KW-1015">Disulfide bond</keyword>
<evidence type="ECO:0000256" key="7">
    <source>
        <dbReference type="PIRSR" id="PIRSR600823-1"/>
    </source>
</evidence>
<dbReference type="GO" id="GO:0006979">
    <property type="term" value="P:response to oxidative stress"/>
    <property type="evidence" value="ECO:0007669"/>
    <property type="project" value="InterPro"/>
</dbReference>
<dbReference type="PROSITE" id="PS00436">
    <property type="entry name" value="PEROXIDASE_2"/>
    <property type="match status" value="1"/>
</dbReference>
<name>A0A388LJ61_CHABU</name>
<comment type="similarity">
    <text evidence="12">Belongs to the peroxidase family.</text>
</comment>
<dbReference type="Gramene" id="GBG82262">
    <property type="protein sequence ID" value="GBG82262"/>
    <property type="gene ID" value="CBR_g34546"/>
</dbReference>
<keyword evidence="5" id="KW-0560">Oxidoreductase</keyword>
<evidence type="ECO:0000256" key="8">
    <source>
        <dbReference type="PIRSR" id="PIRSR600823-2"/>
    </source>
</evidence>
<feature type="binding site" evidence="9">
    <location>
        <position position="251"/>
    </location>
    <ligand>
        <name>Ca(2+)</name>
        <dbReference type="ChEBI" id="CHEBI:29108"/>
        <label>1</label>
    </ligand>
</feature>
<evidence type="ECO:0000313" key="15">
    <source>
        <dbReference type="Proteomes" id="UP000265515"/>
    </source>
</evidence>
<dbReference type="Proteomes" id="UP000265515">
    <property type="component" value="Unassembled WGS sequence"/>
</dbReference>
<feature type="disulfide bond" evidence="11">
    <location>
        <begin position="378"/>
        <end position="409"/>
    </location>
</feature>
<proteinExistence type="inferred from homology"/>
<evidence type="ECO:0000256" key="12">
    <source>
        <dbReference type="RuleBase" id="RU004241"/>
    </source>
</evidence>
<dbReference type="PRINTS" id="PR00458">
    <property type="entry name" value="PEROXIDASE"/>
</dbReference>
<accession>A0A388LJ61</accession>
<comment type="cofactor">
    <cofactor evidence="9">
        <name>heme b</name>
        <dbReference type="ChEBI" id="CHEBI:60344"/>
    </cofactor>
    <text evidence="9">Binds 1 heme b (iron(II)-protoporphyrin IX) group per subunit.</text>
</comment>
<sequence length="514" mass="54665">MFTEPRSRTAGDGKRQTRRRVASILTVESSAGNWTRARVMMHSPASLRSSAMAVAATATSNSRAFWVNTLRLRDMWIILWVCVPCFRPLPAGCTVALGIADVHHHGDGSSAPHSKTMMGMAKPHALAVHRAALLNFPPPPPPPPAPTPSSIRSAPVIATTATTITTVTTTTTVVSCSRKLAVGTAATLGRLDTSLYSPSRERCLRRAIQRYATLQFRDRTRRMAPILLRLAFHDCVTRRSGGRKGGGCDGSILLDSELSAEANDGLVGTTQVIDDIRRRSGRACGGVVPTRADTIAAAGIAAISAMGGPDGSAYGFRLGRRDVNATANMGGGAGDPLTLPDADEAVPITLDKVRQTGLSDEEVVVLTLLAHSVGVAHCDHLVRRVGSNCKAPADPSLTPQHACFLAKACESGNRTEVQFERRTPFKLDDLHLALIYSQQANLRFDQSMKTHPRTAAILLKYCKLSPACRKAAGLKPPPSSGGSGPSGQGSSLLRTNFIRAYVKMTLVGINTDGN</sequence>
<dbReference type="Gene3D" id="1.10.520.10">
    <property type="match status" value="1"/>
</dbReference>
<feature type="binding site" evidence="9">
    <location>
        <position position="257"/>
    </location>
    <ligand>
        <name>Ca(2+)</name>
        <dbReference type="ChEBI" id="CHEBI:29108"/>
        <label>1</label>
    </ligand>
</feature>
<dbReference type="InterPro" id="IPR002016">
    <property type="entry name" value="Haem_peroxidase"/>
</dbReference>
<feature type="binding site" evidence="9">
    <location>
        <position position="247"/>
    </location>
    <ligand>
        <name>Ca(2+)</name>
        <dbReference type="ChEBI" id="CHEBI:29108"/>
        <label>1</label>
    </ligand>
</feature>
<dbReference type="GO" id="GO:0020037">
    <property type="term" value="F:heme binding"/>
    <property type="evidence" value="ECO:0007669"/>
    <property type="project" value="InterPro"/>
</dbReference>
<keyword evidence="3" id="KW-0349">Heme</keyword>
<evidence type="ECO:0000256" key="3">
    <source>
        <dbReference type="ARBA" id="ARBA00022617"/>
    </source>
</evidence>
<feature type="binding site" description="axial binding residue" evidence="9">
    <location>
        <position position="371"/>
    </location>
    <ligand>
        <name>heme b</name>
        <dbReference type="ChEBI" id="CHEBI:60344"/>
    </ligand>
    <ligandPart>
        <name>Fe</name>
        <dbReference type="ChEBI" id="CHEBI:18248"/>
    </ligandPart>
</feature>
<comment type="cofactor">
    <cofactor evidence="9">
        <name>Ca(2+)</name>
        <dbReference type="ChEBI" id="CHEBI:29108"/>
    </cofactor>
    <text evidence="9">Binds 2 calcium ions per subunit.</text>
</comment>
<comment type="catalytic activity">
    <reaction evidence="1">
        <text>2 a phenolic donor + H2O2 = 2 a phenolic radical donor + 2 H2O</text>
        <dbReference type="Rhea" id="RHEA:56136"/>
        <dbReference type="ChEBI" id="CHEBI:15377"/>
        <dbReference type="ChEBI" id="CHEBI:16240"/>
        <dbReference type="ChEBI" id="CHEBI:139520"/>
        <dbReference type="ChEBI" id="CHEBI:139521"/>
        <dbReference type="EC" id="1.11.1.7"/>
    </reaction>
</comment>
<dbReference type="GO" id="GO:0046872">
    <property type="term" value="F:metal ion binding"/>
    <property type="evidence" value="ECO:0007669"/>
    <property type="project" value="UniProtKB-KW"/>
</dbReference>
<dbReference type="InterPro" id="IPR000823">
    <property type="entry name" value="Peroxidase_pln"/>
</dbReference>
<dbReference type="PANTHER" id="PTHR31517">
    <property type="match status" value="1"/>
</dbReference>
<dbReference type="STRING" id="69332.A0A388LJ61"/>
<evidence type="ECO:0000256" key="4">
    <source>
        <dbReference type="ARBA" id="ARBA00022723"/>
    </source>
</evidence>
<evidence type="ECO:0000256" key="6">
    <source>
        <dbReference type="ARBA" id="ARBA00023004"/>
    </source>
</evidence>
<evidence type="ECO:0000256" key="9">
    <source>
        <dbReference type="PIRSR" id="PIRSR600823-3"/>
    </source>
</evidence>
<dbReference type="PANTHER" id="PTHR31517:SF48">
    <property type="entry name" value="PEROXIDASE 16-RELATED"/>
    <property type="match status" value="1"/>
</dbReference>
<feature type="domain" description="Plant heme peroxidase family profile" evidence="13">
    <location>
        <begin position="190"/>
        <end position="514"/>
    </location>
</feature>
<reference evidence="14 15" key="1">
    <citation type="journal article" date="2018" name="Cell">
        <title>The Chara Genome: Secondary Complexity and Implications for Plant Terrestrialization.</title>
        <authorList>
            <person name="Nishiyama T."/>
            <person name="Sakayama H."/>
            <person name="Vries J.D."/>
            <person name="Buschmann H."/>
            <person name="Saint-Marcoux D."/>
            <person name="Ullrich K.K."/>
            <person name="Haas F.B."/>
            <person name="Vanderstraeten L."/>
            <person name="Becker D."/>
            <person name="Lang D."/>
            <person name="Vosolsobe S."/>
            <person name="Rombauts S."/>
            <person name="Wilhelmsson P.K.I."/>
            <person name="Janitza P."/>
            <person name="Kern R."/>
            <person name="Heyl A."/>
            <person name="Rumpler F."/>
            <person name="Villalobos L.I.A.C."/>
            <person name="Clay J.M."/>
            <person name="Skokan R."/>
            <person name="Toyoda A."/>
            <person name="Suzuki Y."/>
            <person name="Kagoshima H."/>
            <person name="Schijlen E."/>
            <person name="Tajeshwar N."/>
            <person name="Catarino B."/>
            <person name="Hetherington A.J."/>
            <person name="Saltykova A."/>
            <person name="Bonnot C."/>
            <person name="Breuninger H."/>
            <person name="Symeonidi A."/>
            <person name="Radhakrishnan G.V."/>
            <person name="Van Nieuwerburgh F."/>
            <person name="Deforce D."/>
            <person name="Chang C."/>
            <person name="Karol K.G."/>
            <person name="Hedrich R."/>
            <person name="Ulvskov P."/>
            <person name="Glockner G."/>
            <person name="Delwiche C.F."/>
            <person name="Petrasek J."/>
            <person name="Van de Peer Y."/>
            <person name="Friml J."/>
            <person name="Beilby M."/>
            <person name="Dolan L."/>
            <person name="Kohara Y."/>
            <person name="Sugano S."/>
            <person name="Fujiyama A."/>
            <person name="Delaux P.-M."/>
            <person name="Quint M."/>
            <person name="TheiBen G."/>
            <person name="Hagemann M."/>
            <person name="Harholt J."/>
            <person name="Dunand C."/>
            <person name="Zachgo S."/>
            <person name="Langdale J."/>
            <person name="Maumus F."/>
            <person name="Straeten D.V.D."/>
            <person name="Gould S.B."/>
            <person name="Rensing S.A."/>
        </authorList>
    </citation>
    <scope>NUCLEOTIDE SEQUENCE [LARGE SCALE GENOMIC DNA]</scope>
    <source>
        <strain evidence="14 15">S276</strain>
    </source>
</reference>
<keyword evidence="2 14" id="KW-0575">Peroxidase</keyword>
<evidence type="ECO:0000313" key="14">
    <source>
        <dbReference type="EMBL" id="GBG82262.1"/>
    </source>
</evidence>